<evidence type="ECO:0000313" key="1">
    <source>
        <dbReference type="EMBL" id="MBX00452.1"/>
    </source>
</evidence>
<dbReference type="EMBL" id="GGEC01019968">
    <property type="protein sequence ID" value="MBX00452.1"/>
    <property type="molecule type" value="Transcribed_RNA"/>
</dbReference>
<name>A0A2P2K406_RHIMU</name>
<sequence length="37" mass="4663">MILFFSCVNQRTVFHFFRFLDFPNSFLLRNHCLFYLQ</sequence>
<organism evidence="1">
    <name type="scientific">Rhizophora mucronata</name>
    <name type="common">Asiatic mangrove</name>
    <dbReference type="NCBI Taxonomy" id="61149"/>
    <lineage>
        <taxon>Eukaryota</taxon>
        <taxon>Viridiplantae</taxon>
        <taxon>Streptophyta</taxon>
        <taxon>Embryophyta</taxon>
        <taxon>Tracheophyta</taxon>
        <taxon>Spermatophyta</taxon>
        <taxon>Magnoliopsida</taxon>
        <taxon>eudicotyledons</taxon>
        <taxon>Gunneridae</taxon>
        <taxon>Pentapetalae</taxon>
        <taxon>rosids</taxon>
        <taxon>fabids</taxon>
        <taxon>Malpighiales</taxon>
        <taxon>Rhizophoraceae</taxon>
        <taxon>Rhizophora</taxon>
    </lineage>
</organism>
<proteinExistence type="predicted"/>
<dbReference type="AlphaFoldDB" id="A0A2P2K406"/>
<accession>A0A2P2K406</accession>
<reference evidence="1" key="1">
    <citation type="submission" date="2018-02" db="EMBL/GenBank/DDBJ databases">
        <title>Rhizophora mucronata_Transcriptome.</title>
        <authorList>
            <person name="Meera S.P."/>
            <person name="Sreeshan A."/>
            <person name="Augustine A."/>
        </authorList>
    </citation>
    <scope>NUCLEOTIDE SEQUENCE</scope>
    <source>
        <tissue evidence="1">Leaf</tissue>
    </source>
</reference>
<protein>
    <submittedName>
        <fullName evidence="1">Uncharacterized protein MANES_13G062200</fullName>
    </submittedName>
</protein>